<name>A0A5B7JED8_PORTR</name>
<dbReference type="Proteomes" id="UP000324222">
    <property type="component" value="Unassembled WGS sequence"/>
</dbReference>
<sequence length="79" mass="8917">MLGQFSFRVMLLSHRLAAQSTGKTRTHTLMKRKGHDACALRPVSRRANMSLWVIHCHKYSDLDSTIQAAASFPPHWKAG</sequence>
<proteinExistence type="predicted"/>
<gene>
    <name evidence="1" type="ORF">E2C01_088070</name>
</gene>
<dbReference type="EMBL" id="VSRR010093130">
    <property type="protein sequence ID" value="MPC92955.1"/>
    <property type="molecule type" value="Genomic_DNA"/>
</dbReference>
<keyword evidence="2" id="KW-1185">Reference proteome</keyword>
<evidence type="ECO:0000313" key="1">
    <source>
        <dbReference type="EMBL" id="MPC92955.1"/>
    </source>
</evidence>
<dbReference type="AlphaFoldDB" id="A0A5B7JED8"/>
<accession>A0A5B7JED8</accession>
<organism evidence="1 2">
    <name type="scientific">Portunus trituberculatus</name>
    <name type="common">Swimming crab</name>
    <name type="synonym">Neptunus trituberculatus</name>
    <dbReference type="NCBI Taxonomy" id="210409"/>
    <lineage>
        <taxon>Eukaryota</taxon>
        <taxon>Metazoa</taxon>
        <taxon>Ecdysozoa</taxon>
        <taxon>Arthropoda</taxon>
        <taxon>Crustacea</taxon>
        <taxon>Multicrustacea</taxon>
        <taxon>Malacostraca</taxon>
        <taxon>Eumalacostraca</taxon>
        <taxon>Eucarida</taxon>
        <taxon>Decapoda</taxon>
        <taxon>Pleocyemata</taxon>
        <taxon>Brachyura</taxon>
        <taxon>Eubrachyura</taxon>
        <taxon>Portunoidea</taxon>
        <taxon>Portunidae</taxon>
        <taxon>Portuninae</taxon>
        <taxon>Portunus</taxon>
    </lineage>
</organism>
<evidence type="ECO:0000313" key="2">
    <source>
        <dbReference type="Proteomes" id="UP000324222"/>
    </source>
</evidence>
<protein>
    <submittedName>
        <fullName evidence="1">Uncharacterized protein</fullName>
    </submittedName>
</protein>
<comment type="caution">
    <text evidence="1">The sequence shown here is derived from an EMBL/GenBank/DDBJ whole genome shotgun (WGS) entry which is preliminary data.</text>
</comment>
<reference evidence="1 2" key="1">
    <citation type="submission" date="2019-05" db="EMBL/GenBank/DDBJ databases">
        <title>Another draft genome of Portunus trituberculatus and its Hox gene families provides insights of decapod evolution.</title>
        <authorList>
            <person name="Jeong J.-H."/>
            <person name="Song I."/>
            <person name="Kim S."/>
            <person name="Choi T."/>
            <person name="Kim D."/>
            <person name="Ryu S."/>
            <person name="Kim W."/>
        </authorList>
    </citation>
    <scope>NUCLEOTIDE SEQUENCE [LARGE SCALE GENOMIC DNA]</scope>
    <source>
        <tissue evidence="1">Muscle</tissue>
    </source>
</reference>